<proteinExistence type="predicted"/>
<evidence type="ECO:0000256" key="3">
    <source>
        <dbReference type="ARBA" id="ARBA00022692"/>
    </source>
</evidence>
<dbReference type="PANTHER" id="PTHR36115">
    <property type="entry name" value="PROLINE-RICH ANTIGEN HOMOLOG-RELATED"/>
    <property type="match status" value="1"/>
</dbReference>
<dbReference type="Proteomes" id="UP000199475">
    <property type="component" value="Unassembled WGS sequence"/>
</dbReference>
<feature type="domain" description="DUF2510" evidence="9">
    <location>
        <begin position="10"/>
        <end position="41"/>
    </location>
</feature>
<keyword evidence="11" id="KW-1185">Reference proteome</keyword>
<dbReference type="EMBL" id="FNGP01000002">
    <property type="protein sequence ID" value="SDL37060.1"/>
    <property type="molecule type" value="Genomic_DNA"/>
</dbReference>
<dbReference type="RefSeq" id="WP_093250032.1">
    <property type="nucleotide sequence ID" value="NZ_FNGP01000002.1"/>
</dbReference>
<evidence type="ECO:0000256" key="7">
    <source>
        <dbReference type="SAM" id="Phobius"/>
    </source>
</evidence>
<dbReference type="PANTHER" id="PTHR36115:SF4">
    <property type="entry name" value="MEMBRANE PROTEIN"/>
    <property type="match status" value="1"/>
</dbReference>
<dbReference type="GO" id="GO:0005886">
    <property type="term" value="C:plasma membrane"/>
    <property type="evidence" value="ECO:0007669"/>
    <property type="project" value="UniProtKB-SubCell"/>
</dbReference>
<dbReference type="InterPro" id="IPR010432">
    <property type="entry name" value="RDD"/>
</dbReference>
<organism evidence="10 11">
    <name type="scientific">Tessaracoccus oleiagri</name>
    <dbReference type="NCBI Taxonomy" id="686624"/>
    <lineage>
        <taxon>Bacteria</taxon>
        <taxon>Bacillati</taxon>
        <taxon>Actinomycetota</taxon>
        <taxon>Actinomycetes</taxon>
        <taxon>Propionibacteriales</taxon>
        <taxon>Propionibacteriaceae</taxon>
        <taxon>Tessaracoccus</taxon>
    </lineage>
</organism>
<feature type="transmembrane region" description="Helical" evidence="7">
    <location>
        <begin position="157"/>
        <end position="179"/>
    </location>
</feature>
<dbReference type="InterPro" id="IPR018929">
    <property type="entry name" value="DUF2510"/>
</dbReference>
<keyword evidence="2" id="KW-1003">Cell membrane</keyword>
<feature type="domain" description="RDD" evidence="8">
    <location>
        <begin position="100"/>
        <end position="252"/>
    </location>
</feature>
<keyword evidence="4 7" id="KW-1133">Transmembrane helix</keyword>
<dbReference type="Pfam" id="PF06271">
    <property type="entry name" value="RDD"/>
    <property type="match status" value="1"/>
</dbReference>
<accession>A0A1G9JHK2</accession>
<protein>
    <recommendedName>
        <fullName evidence="12">RDD family protein</fullName>
    </recommendedName>
</protein>
<evidence type="ECO:0000256" key="2">
    <source>
        <dbReference type="ARBA" id="ARBA00022475"/>
    </source>
</evidence>
<keyword evidence="5 7" id="KW-0472">Membrane</keyword>
<reference evidence="10 11" key="1">
    <citation type="submission" date="2016-10" db="EMBL/GenBank/DDBJ databases">
        <authorList>
            <person name="de Groot N.N."/>
        </authorList>
    </citation>
    <scope>NUCLEOTIDE SEQUENCE [LARGE SCALE GENOMIC DNA]</scope>
    <source>
        <strain evidence="10 11">CGMCC 1.9159</strain>
    </source>
</reference>
<feature type="region of interest" description="Disordered" evidence="6">
    <location>
        <begin position="1"/>
        <end position="86"/>
    </location>
</feature>
<dbReference type="STRING" id="686624.SAMN04488242_1259"/>
<comment type="subcellular location">
    <subcellularLocation>
        <location evidence="1">Cell membrane</location>
        <topology evidence="1">Multi-pass membrane protein</topology>
    </subcellularLocation>
</comment>
<gene>
    <name evidence="10" type="ORF">SAMN04488242_1259</name>
</gene>
<name>A0A1G9JHK2_9ACTN</name>
<dbReference type="InterPro" id="IPR051791">
    <property type="entry name" value="Pra-immunoreactive"/>
</dbReference>
<evidence type="ECO:0000256" key="6">
    <source>
        <dbReference type="SAM" id="MobiDB-lite"/>
    </source>
</evidence>
<dbReference type="OrthoDB" id="5244233at2"/>
<keyword evidence="3 7" id="KW-0812">Transmembrane</keyword>
<dbReference type="AlphaFoldDB" id="A0A1G9JHK2"/>
<evidence type="ECO:0000259" key="8">
    <source>
        <dbReference type="Pfam" id="PF06271"/>
    </source>
</evidence>
<evidence type="ECO:0000313" key="10">
    <source>
        <dbReference type="EMBL" id="SDL37060.1"/>
    </source>
</evidence>
<evidence type="ECO:0000256" key="4">
    <source>
        <dbReference type="ARBA" id="ARBA00022989"/>
    </source>
</evidence>
<evidence type="ECO:0008006" key="12">
    <source>
        <dbReference type="Google" id="ProtNLM"/>
    </source>
</evidence>
<evidence type="ECO:0000256" key="1">
    <source>
        <dbReference type="ARBA" id="ARBA00004651"/>
    </source>
</evidence>
<dbReference type="Pfam" id="PF10708">
    <property type="entry name" value="DUF2510"/>
    <property type="match status" value="1"/>
</dbReference>
<evidence type="ECO:0000256" key="5">
    <source>
        <dbReference type="ARBA" id="ARBA00023136"/>
    </source>
</evidence>
<evidence type="ECO:0000313" key="11">
    <source>
        <dbReference type="Proteomes" id="UP000199475"/>
    </source>
</evidence>
<feature type="transmembrane region" description="Helical" evidence="7">
    <location>
        <begin position="103"/>
        <end position="124"/>
    </location>
</feature>
<sequence>MTQTPQQPPAGWYPDPAGGSGERFWDGQAWSQSTRDAKPAFQPHQQVQAGPTGGYAEQPRPSYAQDPYAPRRDVAPGHGAGPQPYAGYGPQVPVQGGYRLAGFWWRALGYIIDSIVIGFISYFLTAEMQAQTSDQLAAYFTRLLESSVDPTIPAPQLPGTLIVDMTIVAVVSMLLLAAYRTITVGLLNATLGQKLLGLRVARLGDESLAPVGWGPATVRGVAGGVLYQVIGFFAQISVLFTDRKQTIPDLVSKTVVVNTREAVR</sequence>
<evidence type="ECO:0000259" key="9">
    <source>
        <dbReference type="Pfam" id="PF10708"/>
    </source>
</evidence>